<dbReference type="EMBL" id="BJXA01000111">
    <property type="protein sequence ID" value="GEM43713.1"/>
    <property type="molecule type" value="Genomic_DNA"/>
</dbReference>
<keyword evidence="3" id="KW-1185">Reference proteome</keyword>
<dbReference type="SUPFAM" id="SSF52540">
    <property type="entry name" value="P-loop containing nucleoside triphosphate hydrolases"/>
    <property type="match status" value="1"/>
</dbReference>
<organism evidence="2 3">
    <name type="scientific">Nocardia ninae NBRC 108245</name>
    <dbReference type="NCBI Taxonomy" id="1210091"/>
    <lineage>
        <taxon>Bacteria</taxon>
        <taxon>Bacillati</taxon>
        <taxon>Actinomycetota</taxon>
        <taxon>Actinomycetes</taxon>
        <taxon>Mycobacteriales</taxon>
        <taxon>Nocardiaceae</taxon>
        <taxon>Nocardia</taxon>
    </lineage>
</organism>
<sequence>MSVHTELLKRDGRALLILVMLNLKGGSTKTTSAAWILHVLHEAGLNVLGVDTDPENESLISWSELGDFPFPVISMPVPKLHQQLPGVINPDVDVVVIDTPPMKDSRRIVKSAAKLATHIVITMAPTSMEYERMPAVLELLEEVEDEVDQAPEVTALLTRTVANAASTETYRELITKDGVRVLRVVIPRKELFAQGYGNSITNAQATAYADAVDDLLNSVNTEQRDSDEVSA</sequence>
<dbReference type="RefSeq" id="WP_246181367.1">
    <property type="nucleotide sequence ID" value="NZ_BJXA01000111.1"/>
</dbReference>
<dbReference type="Gene3D" id="3.40.50.300">
    <property type="entry name" value="P-loop containing nucleotide triphosphate hydrolases"/>
    <property type="match status" value="1"/>
</dbReference>
<dbReference type="InterPro" id="IPR050678">
    <property type="entry name" value="DNA_Partitioning_ATPase"/>
</dbReference>
<comment type="caution">
    <text evidence="2">The sequence shown here is derived from an EMBL/GenBank/DDBJ whole genome shotgun (WGS) entry which is preliminary data.</text>
</comment>
<gene>
    <name evidence="2" type="ORF">NN4_82320</name>
</gene>
<reference evidence="2 3" key="1">
    <citation type="submission" date="2019-07" db="EMBL/GenBank/DDBJ databases">
        <title>Whole genome shotgun sequence of Nocardia ninae NBRC 108245.</title>
        <authorList>
            <person name="Hosoyama A."/>
            <person name="Uohara A."/>
            <person name="Ohji S."/>
            <person name="Ichikawa N."/>
        </authorList>
    </citation>
    <scope>NUCLEOTIDE SEQUENCE [LARGE SCALE GENOMIC DNA]</scope>
    <source>
        <strain evidence="2 3">NBRC 108245</strain>
    </source>
</reference>
<dbReference type="Proteomes" id="UP000321424">
    <property type="component" value="Unassembled WGS sequence"/>
</dbReference>
<protein>
    <recommendedName>
        <fullName evidence="1">CobQ/CobB/MinD/ParA nucleotide binding domain-containing protein</fullName>
    </recommendedName>
</protein>
<feature type="domain" description="CobQ/CobB/MinD/ParA nucleotide binding" evidence="1">
    <location>
        <begin position="19"/>
        <end position="193"/>
    </location>
</feature>
<name>A0A511MSZ9_9NOCA</name>
<evidence type="ECO:0000313" key="3">
    <source>
        <dbReference type="Proteomes" id="UP000321424"/>
    </source>
</evidence>
<evidence type="ECO:0000259" key="1">
    <source>
        <dbReference type="Pfam" id="PF01656"/>
    </source>
</evidence>
<dbReference type="PANTHER" id="PTHR13696:SF99">
    <property type="entry name" value="COBYRINIC ACID AC-DIAMIDE SYNTHASE"/>
    <property type="match status" value="1"/>
</dbReference>
<dbReference type="PANTHER" id="PTHR13696">
    <property type="entry name" value="P-LOOP CONTAINING NUCLEOSIDE TRIPHOSPHATE HYDROLASE"/>
    <property type="match status" value="1"/>
</dbReference>
<accession>A0A511MSZ9</accession>
<dbReference type="Pfam" id="PF01656">
    <property type="entry name" value="CbiA"/>
    <property type="match status" value="1"/>
</dbReference>
<dbReference type="InterPro" id="IPR002586">
    <property type="entry name" value="CobQ/CobB/MinD/ParA_Nub-bd_dom"/>
</dbReference>
<dbReference type="InterPro" id="IPR027417">
    <property type="entry name" value="P-loop_NTPase"/>
</dbReference>
<proteinExistence type="predicted"/>
<dbReference type="AlphaFoldDB" id="A0A511MSZ9"/>
<evidence type="ECO:0000313" key="2">
    <source>
        <dbReference type="EMBL" id="GEM43713.1"/>
    </source>
</evidence>